<dbReference type="Proteomes" id="UP000475582">
    <property type="component" value="Unassembled WGS sequence"/>
</dbReference>
<organism evidence="2 3">
    <name type="scientific">Duganella radicis</name>
    <dbReference type="NCBI Taxonomy" id="551988"/>
    <lineage>
        <taxon>Bacteria</taxon>
        <taxon>Pseudomonadati</taxon>
        <taxon>Pseudomonadota</taxon>
        <taxon>Betaproteobacteria</taxon>
        <taxon>Burkholderiales</taxon>
        <taxon>Oxalobacteraceae</taxon>
        <taxon>Telluria group</taxon>
        <taxon>Duganella</taxon>
    </lineage>
</organism>
<dbReference type="AlphaFoldDB" id="A0A6L6PEX5"/>
<sequence>MKKTLLALTTAGAMLAVSAHAQEAQQLPELLTKENTATLSQAMKELRAAHGNERNMVKLLDAQAKFEFSPELRPKLKEIFGTERPFVTQRVPGGAKGQINYVTRLAPYLWVQGNGTDFSWAELTAKISTDKTGRGMNATAVWPSLVIARQEGSAHLQNMSMTSKQQRGADGVSYGTATFGIGSIVVRDAAVGGKDARELVRFEDMQARSESVRRGSMAEIGYRSSTKAIVFGAERVERVNLGFRLTNIPAKAMAELDQSLRAQEESQLAPEAQQALMMRQLKDFGKRLIQAGAVLNIEDISAAYRGNVAAIKGRITFQKAVETDFDSMAALVKKLVAHFEVRVPVALIKDIGRAIVSKSVPPDTPDAAKQIEAGADGLVSVVVGKAVTEGFAVVEKNELRSNIDFKDGQLTINGKVIDLSKLNFKNEPKPAQ</sequence>
<feature type="chain" id="PRO_5026924231" evidence="1">
    <location>
        <begin position="22"/>
        <end position="432"/>
    </location>
</feature>
<proteinExistence type="predicted"/>
<dbReference type="OrthoDB" id="8746109at2"/>
<evidence type="ECO:0000313" key="2">
    <source>
        <dbReference type="EMBL" id="MTV37131.1"/>
    </source>
</evidence>
<evidence type="ECO:0000313" key="3">
    <source>
        <dbReference type="Proteomes" id="UP000475582"/>
    </source>
</evidence>
<comment type="caution">
    <text evidence="2">The sequence shown here is derived from an EMBL/GenBank/DDBJ whole genome shotgun (WGS) entry which is preliminary data.</text>
</comment>
<gene>
    <name evidence="2" type="ORF">GM676_05995</name>
</gene>
<protein>
    <submittedName>
        <fullName evidence="2">DUF945 family protein</fullName>
    </submittedName>
</protein>
<reference evidence="2 3" key="1">
    <citation type="submission" date="2019-11" db="EMBL/GenBank/DDBJ databases">
        <title>Type strains purchased from KCTC, JCM and DSMZ.</title>
        <authorList>
            <person name="Lu H."/>
        </authorList>
    </citation>
    <scope>NUCLEOTIDE SEQUENCE [LARGE SCALE GENOMIC DNA]</scope>
    <source>
        <strain evidence="2 3">KCTC 22382</strain>
    </source>
</reference>
<keyword evidence="3" id="KW-1185">Reference proteome</keyword>
<evidence type="ECO:0000256" key="1">
    <source>
        <dbReference type="SAM" id="SignalP"/>
    </source>
</evidence>
<accession>A0A6L6PEX5</accession>
<dbReference type="EMBL" id="WNKY01000003">
    <property type="protein sequence ID" value="MTV37131.1"/>
    <property type="molecule type" value="Genomic_DNA"/>
</dbReference>
<feature type="signal peptide" evidence="1">
    <location>
        <begin position="1"/>
        <end position="21"/>
    </location>
</feature>
<keyword evidence="1" id="KW-0732">Signal</keyword>
<dbReference type="Pfam" id="PF06097">
    <property type="entry name" value="DUF945"/>
    <property type="match status" value="1"/>
</dbReference>
<name>A0A6L6PEX5_9BURK</name>
<dbReference type="InterPro" id="IPR010352">
    <property type="entry name" value="DUF945"/>
</dbReference>